<dbReference type="Pfam" id="PF16277">
    <property type="entry name" value="DUF4926"/>
    <property type="match status" value="1"/>
</dbReference>
<organism evidence="1">
    <name type="scientific">Oscillatoriales cyanobacterium SpSt-418</name>
    <dbReference type="NCBI Taxonomy" id="2282169"/>
    <lineage>
        <taxon>Bacteria</taxon>
        <taxon>Bacillati</taxon>
        <taxon>Cyanobacteriota</taxon>
        <taxon>Cyanophyceae</taxon>
        <taxon>Oscillatoriophycideae</taxon>
        <taxon>Oscillatoriales</taxon>
    </lineage>
</organism>
<proteinExistence type="predicted"/>
<dbReference type="InterPro" id="IPR032568">
    <property type="entry name" value="DUF4926"/>
</dbReference>
<evidence type="ECO:0000313" key="1">
    <source>
        <dbReference type="EMBL" id="HFM99730.1"/>
    </source>
</evidence>
<name>A0A7C3KGI9_9CYAN</name>
<protein>
    <submittedName>
        <fullName evidence="1">DUF4926 domain-containing protein</fullName>
    </submittedName>
</protein>
<dbReference type="AlphaFoldDB" id="A0A7C3KGI9"/>
<accession>A0A7C3KGI9</accession>
<dbReference type="EMBL" id="DSRU01000271">
    <property type="protein sequence ID" value="HFM99730.1"/>
    <property type="molecule type" value="Genomic_DNA"/>
</dbReference>
<comment type="caution">
    <text evidence="1">The sequence shown here is derived from an EMBL/GenBank/DDBJ whole genome shotgun (WGS) entry which is preliminary data.</text>
</comment>
<gene>
    <name evidence="1" type="ORF">ENR64_18645</name>
</gene>
<reference evidence="1" key="1">
    <citation type="journal article" date="2020" name="mSystems">
        <title>Genome- and Community-Level Interaction Insights into Carbon Utilization and Element Cycling Functions of Hydrothermarchaeota in Hydrothermal Sediment.</title>
        <authorList>
            <person name="Zhou Z."/>
            <person name="Liu Y."/>
            <person name="Xu W."/>
            <person name="Pan J."/>
            <person name="Luo Z.H."/>
            <person name="Li M."/>
        </authorList>
    </citation>
    <scope>NUCLEOTIDE SEQUENCE [LARGE SCALE GENOMIC DNA]</scope>
    <source>
        <strain evidence="1">SpSt-418</strain>
    </source>
</reference>
<sequence length="108" mass="12336">MTNPDLFDVVELLINLPEHNLKAGDQGAIVEQHPDQRYEVEFTNPDGETIALVTLPVQQFVVIWRAASKTWVPLTEKIEALVEVLPEETRLEVFDFARFVYSRRAPSS</sequence>